<reference evidence="2" key="3">
    <citation type="journal article" date="2017" name="Nature">
        <title>Genome sequence of the progenitor of the wheat D genome Aegilops tauschii.</title>
        <authorList>
            <person name="Luo M.C."/>
            <person name="Gu Y.Q."/>
            <person name="Puiu D."/>
            <person name="Wang H."/>
            <person name="Twardziok S.O."/>
            <person name="Deal K.R."/>
            <person name="Huo N."/>
            <person name="Zhu T."/>
            <person name="Wang L."/>
            <person name="Wang Y."/>
            <person name="McGuire P.E."/>
            <person name="Liu S."/>
            <person name="Long H."/>
            <person name="Ramasamy R.K."/>
            <person name="Rodriguez J.C."/>
            <person name="Van S.L."/>
            <person name="Yuan L."/>
            <person name="Wang Z."/>
            <person name="Xia Z."/>
            <person name="Xiao L."/>
            <person name="Anderson O.D."/>
            <person name="Ouyang S."/>
            <person name="Liang Y."/>
            <person name="Zimin A.V."/>
            <person name="Pertea G."/>
            <person name="Qi P."/>
            <person name="Bennetzen J.L."/>
            <person name="Dai X."/>
            <person name="Dawson M.W."/>
            <person name="Muller H.G."/>
            <person name="Kugler K."/>
            <person name="Rivarola-Duarte L."/>
            <person name="Spannagl M."/>
            <person name="Mayer K.F.X."/>
            <person name="Lu F.H."/>
            <person name="Bevan M.W."/>
            <person name="Leroy P."/>
            <person name="Li P."/>
            <person name="You F.M."/>
            <person name="Sun Q."/>
            <person name="Liu Z."/>
            <person name="Lyons E."/>
            <person name="Wicker T."/>
            <person name="Salzberg S.L."/>
            <person name="Devos K.M."/>
            <person name="Dvorak J."/>
        </authorList>
    </citation>
    <scope>NUCLEOTIDE SEQUENCE [LARGE SCALE GENOMIC DNA]</scope>
    <source>
        <strain evidence="2">cv. AL8/78</strain>
    </source>
</reference>
<reference evidence="2" key="4">
    <citation type="submission" date="2019-03" db="UniProtKB">
        <authorList>
            <consortium name="EnsemblPlants"/>
        </authorList>
    </citation>
    <scope>IDENTIFICATION</scope>
</reference>
<reference evidence="3" key="1">
    <citation type="journal article" date="2014" name="Science">
        <title>Ancient hybridizations among the ancestral genomes of bread wheat.</title>
        <authorList>
            <consortium name="International Wheat Genome Sequencing Consortium,"/>
            <person name="Marcussen T."/>
            <person name="Sandve S.R."/>
            <person name="Heier L."/>
            <person name="Spannagl M."/>
            <person name="Pfeifer M."/>
            <person name="Jakobsen K.S."/>
            <person name="Wulff B.B."/>
            <person name="Steuernagel B."/>
            <person name="Mayer K.F."/>
            <person name="Olsen O.A."/>
        </authorList>
    </citation>
    <scope>NUCLEOTIDE SEQUENCE [LARGE SCALE GENOMIC DNA]</scope>
    <source>
        <strain evidence="3">cv. AL8/78</strain>
    </source>
</reference>
<evidence type="ECO:0000256" key="1">
    <source>
        <dbReference type="SAM" id="MobiDB-lite"/>
    </source>
</evidence>
<sequence length="79" mass="8426">GTAQTAEPPTEQLKTRLPALRTLQQLLSGRDESKPIRLSKCRRRRLGRSCRWCSSAAAASVATSSATSSPAGLSTPTRS</sequence>
<dbReference type="Proteomes" id="UP000015105">
    <property type="component" value="Chromosome 5D"/>
</dbReference>
<evidence type="ECO:0000313" key="2">
    <source>
        <dbReference type="EnsemblPlants" id="AET5Gv20370700.7"/>
    </source>
</evidence>
<proteinExistence type="predicted"/>
<feature type="compositionally biased region" description="Low complexity" evidence="1">
    <location>
        <begin position="58"/>
        <end position="71"/>
    </location>
</feature>
<reference evidence="3" key="2">
    <citation type="journal article" date="2017" name="Nat. Plants">
        <title>The Aegilops tauschii genome reveals multiple impacts of transposons.</title>
        <authorList>
            <person name="Zhao G."/>
            <person name="Zou C."/>
            <person name="Li K."/>
            <person name="Wang K."/>
            <person name="Li T."/>
            <person name="Gao L."/>
            <person name="Zhang X."/>
            <person name="Wang H."/>
            <person name="Yang Z."/>
            <person name="Liu X."/>
            <person name="Jiang W."/>
            <person name="Mao L."/>
            <person name="Kong X."/>
            <person name="Jiao Y."/>
            <person name="Jia J."/>
        </authorList>
    </citation>
    <scope>NUCLEOTIDE SEQUENCE [LARGE SCALE GENOMIC DNA]</scope>
    <source>
        <strain evidence="3">cv. AL8/78</strain>
    </source>
</reference>
<dbReference type="EnsemblPlants" id="AET5Gv20370700.7">
    <property type="protein sequence ID" value="AET5Gv20370700.7"/>
    <property type="gene ID" value="AET5Gv20370700"/>
</dbReference>
<accession>A0A453KBS3</accession>
<feature type="region of interest" description="Disordered" evidence="1">
    <location>
        <begin position="58"/>
        <end position="79"/>
    </location>
</feature>
<protein>
    <submittedName>
        <fullName evidence="2">Uncharacterized protein</fullName>
    </submittedName>
</protein>
<name>A0A453KBS3_AEGTS</name>
<keyword evidence="3" id="KW-1185">Reference proteome</keyword>
<dbReference type="AlphaFoldDB" id="A0A453KBS3"/>
<organism evidence="2 3">
    <name type="scientific">Aegilops tauschii subsp. strangulata</name>
    <name type="common">Goatgrass</name>
    <dbReference type="NCBI Taxonomy" id="200361"/>
    <lineage>
        <taxon>Eukaryota</taxon>
        <taxon>Viridiplantae</taxon>
        <taxon>Streptophyta</taxon>
        <taxon>Embryophyta</taxon>
        <taxon>Tracheophyta</taxon>
        <taxon>Spermatophyta</taxon>
        <taxon>Magnoliopsida</taxon>
        <taxon>Liliopsida</taxon>
        <taxon>Poales</taxon>
        <taxon>Poaceae</taxon>
        <taxon>BOP clade</taxon>
        <taxon>Pooideae</taxon>
        <taxon>Triticodae</taxon>
        <taxon>Triticeae</taxon>
        <taxon>Triticinae</taxon>
        <taxon>Aegilops</taxon>
    </lineage>
</organism>
<dbReference type="Gramene" id="AET5Gv20370700.7">
    <property type="protein sequence ID" value="AET5Gv20370700.7"/>
    <property type="gene ID" value="AET5Gv20370700"/>
</dbReference>
<reference evidence="2" key="5">
    <citation type="journal article" date="2021" name="G3 (Bethesda)">
        <title>Aegilops tauschii genome assembly Aet v5.0 features greater sequence contiguity and improved annotation.</title>
        <authorList>
            <person name="Wang L."/>
            <person name="Zhu T."/>
            <person name="Rodriguez J.C."/>
            <person name="Deal K.R."/>
            <person name="Dubcovsky J."/>
            <person name="McGuire P.E."/>
            <person name="Lux T."/>
            <person name="Spannagl M."/>
            <person name="Mayer K.F.X."/>
            <person name="Baldrich P."/>
            <person name="Meyers B.C."/>
            <person name="Huo N."/>
            <person name="Gu Y.Q."/>
            <person name="Zhou H."/>
            <person name="Devos K.M."/>
            <person name="Bennetzen J.L."/>
            <person name="Unver T."/>
            <person name="Budak H."/>
            <person name="Gulick P.J."/>
            <person name="Galiba G."/>
            <person name="Kalapos B."/>
            <person name="Nelson D.R."/>
            <person name="Li P."/>
            <person name="You F.M."/>
            <person name="Luo M.C."/>
            <person name="Dvorak J."/>
        </authorList>
    </citation>
    <scope>NUCLEOTIDE SEQUENCE [LARGE SCALE GENOMIC DNA]</scope>
    <source>
        <strain evidence="2">cv. AL8/78</strain>
    </source>
</reference>
<evidence type="ECO:0000313" key="3">
    <source>
        <dbReference type="Proteomes" id="UP000015105"/>
    </source>
</evidence>